<feature type="chain" id="PRO_5008266844" evidence="2">
    <location>
        <begin position="19"/>
        <end position="167"/>
    </location>
</feature>
<evidence type="ECO:0000313" key="4">
    <source>
        <dbReference type="Proteomes" id="UP000078559"/>
    </source>
</evidence>
<evidence type="ECO:0000313" key="3">
    <source>
        <dbReference type="EMBL" id="KUI67580.1"/>
    </source>
</evidence>
<protein>
    <submittedName>
        <fullName evidence="3">Uncharacterized protein</fullName>
    </submittedName>
</protein>
<evidence type="ECO:0000256" key="1">
    <source>
        <dbReference type="SAM" id="MobiDB-lite"/>
    </source>
</evidence>
<dbReference type="AlphaFoldDB" id="A0A194VUU7"/>
<reference evidence="3" key="1">
    <citation type="submission" date="2014-12" db="EMBL/GenBank/DDBJ databases">
        <title>Genome Sequence of Valsa Canker Pathogens Uncovers a Specific Adaption of Colonization on Woody Bark.</title>
        <authorList>
            <person name="Yin Z."/>
            <person name="Liu H."/>
            <person name="Gao X."/>
            <person name="Li Z."/>
            <person name="Song N."/>
            <person name="Ke X."/>
            <person name="Dai Q."/>
            <person name="Wu Y."/>
            <person name="Sun Y."/>
            <person name="Xu J.-R."/>
            <person name="Kang Z.K."/>
            <person name="Wang L."/>
            <person name="Huang L."/>
        </authorList>
    </citation>
    <scope>NUCLEOTIDE SEQUENCE [LARGE SCALE GENOMIC DNA]</scope>
    <source>
        <strain evidence="3">03-8</strain>
    </source>
</reference>
<proteinExistence type="predicted"/>
<dbReference type="EMBL" id="CM003100">
    <property type="protein sequence ID" value="KUI67580.1"/>
    <property type="molecule type" value="Genomic_DNA"/>
</dbReference>
<feature type="region of interest" description="Disordered" evidence="1">
    <location>
        <begin position="38"/>
        <end position="167"/>
    </location>
</feature>
<gene>
    <name evidence="3" type="ORF">VM1G_02818</name>
</gene>
<feature type="compositionally biased region" description="Gly residues" evidence="1">
    <location>
        <begin position="122"/>
        <end position="155"/>
    </location>
</feature>
<dbReference type="Proteomes" id="UP000078559">
    <property type="component" value="Chromosome 3"/>
</dbReference>
<sequence>MVKITALLASILLALVAAQEQRVAPSVTGAPNPLGTAAAAFPPGTGGFNAGGPGQAGPQSGFPSVLSGSFPAPTGGPDSQGFGGARPSGASFVGSDRKKPEASAAPSGFQTLTRTGGAQASGFGGAVGGGAQPSGAFGGIGGSKASGFSGFGGARPSGAPFRSGQQN</sequence>
<organism evidence="3 4">
    <name type="scientific">Cytospora mali</name>
    <name type="common">Apple Valsa canker fungus</name>
    <name type="synonym">Valsa mali</name>
    <dbReference type="NCBI Taxonomy" id="578113"/>
    <lineage>
        <taxon>Eukaryota</taxon>
        <taxon>Fungi</taxon>
        <taxon>Dikarya</taxon>
        <taxon>Ascomycota</taxon>
        <taxon>Pezizomycotina</taxon>
        <taxon>Sordariomycetes</taxon>
        <taxon>Sordariomycetidae</taxon>
        <taxon>Diaporthales</taxon>
        <taxon>Cytosporaceae</taxon>
        <taxon>Cytospora</taxon>
    </lineage>
</organism>
<keyword evidence="4" id="KW-1185">Reference proteome</keyword>
<accession>A0A194VUU7</accession>
<feature type="signal peptide" evidence="2">
    <location>
        <begin position="1"/>
        <end position="18"/>
    </location>
</feature>
<keyword evidence="2" id="KW-0732">Signal</keyword>
<evidence type="ECO:0000256" key="2">
    <source>
        <dbReference type="SAM" id="SignalP"/>
    </source>
</evidence>
<feature type="compositionally biased region" description="Gly residues" evidence="1">
    <location>
        <begin position="44"/>
        <end position="55"/>
    </location>
</feature>
<name>A0A194VUU7_CYTMA</name>